<dbReference type="OrthoDB" id="337615at2"/>
<organism evidence="4 6">
    <name type="scientific">Paenibacillus amylolyticus</name>
    <dbReference type="NCBI Taxonomy" id="1451"/>
    <lineage>
        <taxon>Bacteria</taxon>
        <taxon>Bacillati</taxon>
        <taxon>Bacillota</taxon>
        <taxon>Bacilli</taxon>
        <taxon>Bacillales</taxon>
        <taxon>Paenibacillaceae</taxon>
        <taxon>Paenibacillus</taxon>
    </lineage>
</organism>
<protein>
    <recommendedName>
        <fullName evidence="3">Copper amine oxidase-like N-terminal domain-containing protein</fullName>
    </recommendedName>
</protein>
<feature type="chain" id="PRO_5038211506" description="Copper amine oxidase-like N-terminal domain-containing protein" evidence="2">
    <location>
        <begin position="26"/>
        <end position="229"/>
    </location>
</feature>
<proteinExistence type="predicted"/>
<feature type="compositionally biased region" description="Low complexity" evidence="1">
    <location>
        <begin position="95"/>
        <end position="120"/>
    </location>
</feature>
<dbReference type="InterPro" id="IPR012854">
    <property type="entry name" value="Cu_amine_oxidase-like_N"/>
</dbReference>
<dbReference type="Pfam" id="PF07833">
    <property type="entry name" value="Cu_amine_oxidN1"/>
    <property type="match status" value="1"/>
</dbReference>
<dbReference type="RefSeq" id="WP_062832912.1">
    <property type="nucleotide sequence ID" value="NZ_BCNV01000001.1"/>
</dbReference>
<evidence type="ECO:0000313" key="4">
    <source>
        <dbReference type="EMBL" id="GAS79937.1"/>
    </source>
</evidence>
<dbReference type="EMBL" id="MRTJ01000003">
    <property type="protein sequence ID" value="OMF14253.1"/>
    <property type="molecule type" value="Genomic_DNA"/>
</dbReference>
<evidence type="ECO:0000313" key="5">
    <source>
        <dbReference type="EMBL" id="OMF14253.1"/>
    </source>
</evidence>
<feature type="domain" description="Copper amine oxidase-like N-terminal" evidence="3">
    <location>
        <begin position="58"/>
        <end position="94"/>
    </location>
</feature>
<keyword evidence="2" id="KW-0732">Signal</keyword>
<feature type="signal peptide" evidence="2">
    <location>
        <begin position="1"/>
        <end position="25"/>
    </location>
</feature>
<accession>A0A117I058</accession>
<evidence type="ECO:0000256" key="2">
    <source>
        <dbReference type="SAM" id="SignalP"/>
    </source>
</evidence>
<dbReference type="Proteomes" id="UP000069697">
    <property type="component" value="Unassembled WGS sequence"/>
</dbReference>
<reference evidence="4 6" key="1">
    <citation type="journal article" date="2016" name="Genome Announc.">
        <title>Draft Genome Sequence of Paenibacillus amylolyticus Heshi-A3, Isolated from Fermented Rice Bran in a Japanese Fermented Seafood Dish.</title>
        <authorList>
            <person name="Akuzawa S."/>
            <person name="Nagaoka J."/>
            <person name="Kanekatsu M."/>
            <person name="Kubota E."/>
            <person name="Ohtake R."/>
            <person name="Suzuki T."/>
            <person name="Kanesaki Y."/>
        </authorList>
    </citation>
    <scope>NUCLEOTIDE SEQUENCE [LARGE SCALE GENOMIC DNA]</scope>
    <source>
        <strain evidence="4 6">Heshi-A3</strain>
    </source>
</reference>
<dbReference type="AlphaFoldDB" id="A0A117I058"/>
<dbReference type="Proteomes" id="UP000187134">
    <property type="component" value="Unassembled WGS sequence"/>
</dbReference>
<sequence>MKNKKWLIAAGVFGMVLTGSAGVYAGTQLETIKAYLNHGLAIEVNGQKFTPTGDQGKKLAPITYQGSTYLPVRSIADALKTEVKYDAQNNKVSIGSSSSSGGSTSTGNSGSTSPSTGTNTQAAGVKSKYLPADFPLPKDAKSTSLIENIMDGNKKVVLTYTTKETLLTVGTSYKDYYQTKNLSQNTQDIQADGFSIVGREDGKYAVTITGSVSATNKDLNEITVVWGEE</sequence>
<gene>
    <name evidence="5" type="ORF">BK131_12285</name>
    <name evidence="4" type="ORF">PAHA3_0001</name>
</gene>
<name>A0A117I058_PAEAM</name>
<evidence type="ECO:0000256" key="1">
    <source>
        <dbReference type="SAM" id="MobiDB-lite"/>
    </source>
</evidence>
<feature type="region of interest" description="Disordered" evidence="1">
    <location>
        <begin position="91"/>
        <end position="122"/>
    </location>
</feature>
<evidence type="ECO:0000313" key="6">
    <source>
        <dbReference type="Proteomes" id="UP000069697"/>
    </source>
</evidence>
<evidence type="ECO:0000259" key="3">
    <source>
        <dbReference type="Pfam" id="PF07833"/>
    </source>
</evidence>
<dbReference type="EMBL" id="BCNV01000001">
    <property type="protein sequence ID" value="GAS79937.1"/>
    <property type="molecule type" value="Genomic_DNA"/>
</dbReference>
<comment type="caution">
    <text evidence="4">The sequence shown here is derived from an EMBL/GenBank/DDBJ whole genome shotgun (WGS) entry which is preliminary data.</text>
</comment>
<reference evidence="5 7" key="3">
    <citation type="submission" date="2016-11" db="EMBL/GenBank/DDBJ databases">
        <title>Paenibacillus species isolates.</title>
        <authorList>
            <person name="Beno S.M."/>
        </authorList>
    </citation>
    <scope>NUCLEOTIDE SEQUENCE [LARGE SCALE GENOMIC DNA]</scope>
    <source>
        <strain evidence="5 7">FSL H8-0246</strain>
    </source>
</reference>
<reference evidence="6" key="2">
    <citation type="submission" date="2016-01" db="EMBL/GenBank/DDBJ databases">
        <title>Draft Genome Sequence of Paenibacillus amylolyticus Heshi-A3 that Was Isolated from Fermented Rice Bran with Aging Salted Mackerel, Which Was Named Heshiko as Traditional Fermented Seafood in Japan.</title>
        <authorList>
            <person name="Akuzawa S."/>
            <person name="Nakagawa J."/>
            <person name="Kanekatsu T."/>
            <person name="Kubota E."/>
            <person name="Ohtake R."/>
            <person name="Suzuki T."/>
            <person name="Kanesaki Y."/>
        </authorList>
    </citation>
    <scope>NUCLEOTIDE SEQUENCE [LARGE SCALE GENOMIC DNA]</scope>
    <source>
        <strain evidence="6">Heshi-A3</strain>
    </source>
</reference>
<evidence type="ECO:0000313" key="7">
    <source>
        <dbReference type="Proteomes" id="UP000187134"/>
    </source>
</evidence>